<dbReference type="SFLD" id="SFLDG01082">
    <property type="entry name" value="B12-binding_domain_containing"/>
    <property type="match status" value="1"/>
</dbReference>
<dbReference type="Gene3D" id="3.40.50.280">
    <property type="entry name" value="Cobalamin-binding domain"/>
    <property type="match status" value="1"/>
</dbReference>
<dbReference type="InterPro" id="IPR007197">
    <property type="entry name" value="rSAM"/>
</dbReference>
<accession>A0A2M6W9X9</accession>
<dbReference type="GO" id="GO:0051539">
    <property type="term" value="F:4 iron, 4 sulfur cluster binding"/>
    <property type="evidence" value="ECO:0007669"/>
    <property type="project" value="UniProtKB-KW"/>
</dbReference>
<proteinExistence type="predicted"/>
<evidence type="ECO:0000256" key="1">
    <source>
        <dbReference type="ARBA" id="ARBA00001966"/>
    </source>
</evidence>
<dbReference type="GO" id="GO:0031419">
    <property type="term" value="F:cobalamin binding"/>
    <property type="evidence" value="ECO:0007669"/>
    <property type="project" value="InterPro"/>
</dbReference>
<dbReference type="InterPro" id="IPR036724">
    <property type="entry name" value="Cobalamin-bd_sf"/>
</dbReference>
<gene>
    <name evidence="10" type="ORF">COU23_02940</name>
</gene>
<dbReference type="SFLD" id="SFLDS00029">
    <property type="entry name" value="Radical_SAM"/>
    <property type="match status" value="1"/>
</dbReference>
<dbReference type="Proteomes" id="UP000231464">
    <property type="component" value="Unassembled WGS sequence"/>
</dbReference>
<evidence type="ECO:0000256" key="6">
    <source>
        <dbReference type="ARBA" id="ARBA00023004"/>
    </source>
</evidence>
<evidence type="ECO:0000259" key="8">
    <source>
        <dbReference type="PROSITE" id="PS51332"/>
    </source>
</evidence>
<dbReference type="SFLD" id="SFLDG01123">
    <property type="entry name" value="methyltransferase_(Class_B)"/>
    <property type="match status" value="1"/>
</dbReference>
<dbReference type="InterPro" id="IPR006638">
    <property type="entry name" value="Elp3/MiaA/NifB-like_rSAM"/>
</dbReference>
<keyword evidence="2" id="KW-0489">Methyltransferase</keyword>
<evidence type="ECO:0000313" key="10">
    <source>
        <dbReference type="EMBL" id="PIT89622.1"/>
    </source>
</evidence>
<dbReference type="Gene3D" id="3.80.30.20">
    <property type="entry name" value="tm_1862 like domain"/>
    <property type="match status" value="1"/>
</dbReference>
<dbReference type="PANTHER" id="PTHR43409:SF7">
    <property type="entry name" value="BLL1977 PROTEIN"/>
    <property type="match status" value="1"/>
</dbReference>
<evidence type="ECO:0000256" key="2">
    <source>
        <dbReference type="ARBA" id="ARBA00022603"/>
    </source>
</evidence>
<dbReference type="Pfam" id="PF04055">
    <property type="entry name" value="Radical_SAM"/>
    <property type="match status" value="1"/>
</dbReference>
<comment type="cofactor">
    <cofactor evidence="1">
        <name>[4Fe-4S] cluster</name>
        <dbReference type="ChEBI" id="CHEBI:49883"/>
    </cofactor>
</comment>
<dbReference type="InterPro" id="IPR006158">
    <property type="entry name" value="Cobalamin-bd"/>
</dbReference>
<dbReference type="InterPro" id="IPR051198">
    <property type="entry name" value="BchE-like"/>
</dbReference>
<dbReference type="SMART" id="SM00729">
    <property type="entry name" value="Elp3"/>
    <property type="match status" value="1"/>
</dbReference>
<keyword evidence="7" id="KW-0411">Iron-sulfur</keyword>
<dbReference type="InterPro" id="IPR034466">
    <property type="entry name" value="Methyltransferase_Class_B"/>
</dbReference>
<keyword evidence="3" id="KW-0808">Transferase</keyword>
<keyword evidence="5" id="KW-0479">Metal-binding</keyword>
<evidence type="ECO:0000256" key="5">
    <source>
        <dbReference type="ARBA" id="ARBA00022723"/>
    </source>
</evidence>
<name>A0A2M6W9X9_9BACT</name>
<dbReference type="EMBL" id="PFBP01000047">
    <property type="protein sequence ID" value="PIT89622.1"/>
    <property type="molecule type" value="Genomic_DNA"/>
</dbReference>
<comment type="caution">
    <text evidence="10">The sequence shown here is derived from an EMBL/GenBank/DDBJ whole genome shotgun (WGS) entry which is preliminary data.</text>
</comment>
<dbReference type="GO" id="GO:0003824">
    <property type="term" value="F:catalytic activity"/>
    <property type="evidence" value="ECO:0007669"/>
    <property type="project" value="InterPro"/>
</dbReference>
<dbReference type="CDD" id="cd02068">
    <property type="entry name" value="radical_SAM_B12_BD"/>
    <property type="match status" value="1"/>
</dbReference>
<dbReference type="PROSITE" id="PS51332">
    <property type="entry name" value="B12_BINDING"/>
    <property type="match status" value="1"/>
</dbReference>
<evidence type="ECO:0000256" key="3">
    <source>
        <dbReference type="ARBA" id="ARBA00022679"/>
    </source>
</evidence>
<dbReference type="Pfam" id="PF02310">
    <property type="entry name" value="B12-binding"/>
    <property type="match status" value="1"/>
</dbReference>
<evidence type="ECO:0000256" key="4">
    <source>
        <dbReference type="ARBA" id="ARBA00022691"/>
    </source>
</evidence>
<keyword evidence="6" id="KW-0408">Iron</keyword>
<evidence type="ECO:0000256" key="7">
    <source>
        <dbReference type="ARBA" id="ARBA00023014"/>
    </source>
</evidence>
<dbReference type="SUPFAM" id="SSF102114">
    <property type="entry name" value="Radical SAM enzymes"/>
    <property type="match status" value="1"/>
</dbReference>
<dbReference type="InterPro" id="IPR023404">
    <property type="entry name" value="rSAM_horseshoe"/>
</dbReference>
<protein>
    <submittedName>
        <fullName evidence="10">Uncharacterized protein</fullName>
    </submittedName>
</protein>
<feature type="domain" description="B12-binding" evidence="8">
    <location>
        <begin position="16"/>
        <end position="150"/>
    </location>
</feature>
<dbReference type="PROSITE" id="PS51918">
    <property type="entry name" value="RADICAL_SAM"/>
    <property type="match status" value="1"/>
</dbReference>
<dbReference type="GO" id="GO:0046872">
    <property type="term" value="F:metal ion binding"/>
    <property type="evidence" value="ECO:0007669"/>
    <property type="project" value="UniProtKB-KW"/>
</dbReference>
<sequence length="473" mass="54902">MKILLINPPIENIIESDMPKELESGLDFLPPLGLMYLAGYLSEKTGHQIKMIDCALENVTYEKMEKIVIEEKPMVVGITAMTFTLIDVFKTAEIIKKVDQNIKIVLGGPHVNIYPTETMNNKNIDFLVLGEGEAPFKELLDNLDDIEQLKQIKGLVFRDDDSIVINTGVRNLIMDLDSVPHPKRDLLPYKKYYSIIAKKNPTTTMFTSRGCPYRCIFCDRPHLGKIFRARSAENVVSEMIEIKKMGIKEIFIYDDTFTIDRSRVVKICELILNKNIKLNWDIRARVNTIDEDLLKLMKLAGCERIHYGVEAGTKKILKILRKDITVEQVRTAFKLTKKVGIETAGYFMIGSPNETMADIKETINLAKEIFPDYIHFSVLTPFPATELYFRGLQEGVIKNDYWREFALNPRIEFKPPAWEENFKRDELIKILIKVYREYYLSPKYIWKRIKELRNWQNVKNNFKAGMRLIKLAI</sequence>
<keyword evidence="4" id="KW-0949">S-adenosyl-L-methionine</keyword>
<dbReference type="AlphaFoldDB" id="A0A2M6W9X9"/>
<dbReference type="InterPro" id="IPR058240">
    <property type="entry name" value="rSAM_sf"/>
</dbReference>
<evidence type="ECO:0000259" key="9">
    <source>
        <dbReference type="PROSITE" id="PS51918"/>
    </source>
</evidence>
<feature type="domain" description="Radical SAM core" evidence="9">
    <location>
        <begin position="197"/>
        <end position="437"/>
    </location>
</feature>
<dbReference type="CDD" id="cd01335">
    <property type="entry name" value="Radical_SAM"/>
    <property type="match status" value="1"/>
</dbReference>
<organism evidence="10 11">
    <name type="scientific">Candidatus Kuenenbacteria bacterium CG10_big_fil_rev_8_21_14_0_10_36_11</name>
    <dbReference type="NCBI Taxonomy" id="1974618"/>
    <lineage>
        <taxon>Bacteria</taxon>
        <taxon>Candidatus Kueneniibacteriota</taxon>
    </lineage>
</organism>
<evidence type="ECO:0000313" key="11">
    <source>
        <dbReference type="Proteomes" id="UP000231464"/>
    </source>
</evidence>
<dbReference type="SUPFAM" id="SSF52242">
    <property type="entry name" value="Cobalamin (vitamin B12)-binding domain"/>
    <property type="match status" value="1"/>
</dbReference>
<reference evidence="11" key="1">
    <citation type="submission" date="2017-09" db="EMBL/GenBank/DDBJ databases">
        <title>Depth-based differentiation of microbial function through sediment-hosted aquifers and enrichment of novel symbionts in the deep terrestrial subsurface.</title>
        <authorList>
            <person name="Probst A.J."/>
            <person name="Ladd B."/>
            <person name="Jarett J.K."/>
            <person name="Geller-Mcgrath D.E."/>
            <person name="Sieber C.M.K."/>
            <person name="Emerson J.B."/>
            <person name="Anantharaman K."/>
            <person name="Thomas B.C."/>
            <person name="Malmstrom R."/>
            <person name="Stieglmeier M."/>
            <person name="Klingl A."/>
            <person name="Woyke T."/>
            <person name="Ryan C.M."/>
            <person name="Banfield J.F."/>
        </authorList>
    </citation>
    <scope>NUCLEOTIDE SEQUENCE [LARGE SCALE GENOMIC DNA]</scope>
</reference>
<dbReference type="PANTHER" id="PTHR43409">
    <property type="entry name" value="ANAEROBIC MAGNESIUM-PROTOPORPHYRIN IX MONOMETHYL ESTER CYCLASE-RELATED"/>
    <property type="match status" value="1"/>
</dbReference>